<sequence length="46" mass="5121">MPSLSIDNILGEVRAACLHAPPAETRRMPTQPARYSCARYNAQPEH</sequence>
<dbReference type="EMBL" id="KP795501">
    <property type="protein sequence ID" value="AKN36598.1"/>
    <property type="molecule type" value="Genomic_DNA"/>
</dbReference>
<proteinExistence type="predicted"/>
<evidence type="ECO:0000313" key="1">
    <source>
        <dbReference type="EMBL" id="AKN36598.1"/>
    </source>
</evidence>
<accession>A0A0H3ZKM6</accession>
<name>A0A0H3ZKM6_VIBSP</name>
<organism evidence="1">
    <name type="scientific">Vibrio splendidus</name>
    <dbReference type="NCBI Taxonomy" id="29497"/>
    <lineage>
        <taxon>Bacteria</taxon>
        <taxon>Pseudomonadati</taxon>
        <taxon>Pseudomonadota</taxon>
        <taxon>Gammaproteobacteria</taxon>
        <taxon>Vibrionales</taxon>
        <taxon>Vibrionaceae</taxon>
        <taxon>Vibrio</taxon>
    </lineage>
</organism>
<dbReference type="AlphaFoldDB" id="A0A0H3ZKM6"/>
<reference evidence="1" key="1">
    <citation type="journal article" date="2015" name="MBio">
        <title>Eco-Evolutionary Dynamics of Episomes among Ecologically Cohesive Bacterial Populations.</title>
        <authorList>
            <person name="Xue H."/>
            <person name="Cordero O.X."/>
            <person name="Camas F.M."/>
            <person name="Trimble W."/>
            <person name="Meyer F."/>
            <person name="Guglielmini J."/>
            <person name="Rocha E.P."/>
            <person name="Polz M.F."/>
        </authorList>
    </citation>
    <scope>NUCLEOTIDE SEQUENCE</scope>
    <source>
        <strain evidence="1">1F_145</strain>
    </source>
</reference>
<protein>
    <submittedName>
        <fullName evidence="1">Uncharacterized protein</fullName>
    </submittedName>
</protein>